<keyword evidence="4" id="KW-1185">Reference proteome</keyword>
<evidence type="ECO:0000313" key="4">
    <source>
        <dbReference type="Proteomes" id="UP001060414"/>
    </source>
</evidence>
<evidence type="ECO:0000256" key="2">
    <source>
        <dbReference type="SAM" id="SignalP"/>
    </source>
</evidence>
<proteinExistence type="predicted"/>
<gene>
    <name evidence="3" type="ORF">L9S41_14115</name>
</gene>
<dbReference type="RefSeq" id="WP_260747164.1">
    <property type="nucleotide sequence ID" value="NZ_CP092109.1"/>
</dbReference>
<dbReference type="Proteomes" id="UP001060414">
    <property type="component" value="Chromosome"/>
</dbReference>
<feature type="compositionally biased region" description="Basic and acidic residues" evidence="1">
    <location>
        <begin position="56"/>
        <end position="80"/>
    </location>
</feature>
<dbReference type="EMBL" id="CP092109">
    <property type="protein sequence ID" value="UWZ78805.1"/>
    <property type="molecule type" value="Genomic_DNA"/>
</dbReference>
<evidence type="ECO:0000256" key="1">
    <source>
        <dbReference type="SAM" id="MobiDB-lite"/>
    </source>
</evidence>
<organism evidence="3 4">
    <name type="scientific">Geoalkalibacter halelectricus</name>
    <dbReference type="NCBI Taxonomy" id="2847045"/>
    <lineage>
        <taxon>Bacteria</taxon>
        <taxon>Pseudomonadati</taxon>
        <taxon>Thermodesulfobacteriota</taxon>
        <taxon>Desulfuromonadia</taxon>
        <taxon>Desulfuromonadales</taxon>
        <taxon>Geoalkalibacteraceae</taxon>
        <taxon>Geoalkalibacter</taxon>
    </lineage>
</organism>
<accession>A0ABY5ZLW0</accession>
<name>A0ABY5ZLW0_9BACT</name>
<feature type="chain" id="PRO_5045071568" description="Lipoprotein" evidence="2">
    <location>
        <begin position="23"/>
        <end position="80"/>
    </location>
</feature>
<dbReference type="PROSITE" id="PS51257">
    <property type="entry name" value="PROKAR_LIPOPROTEIN"/>
    <property type="match status" value="1"/>
</dbReference>
<evidence type="ECO:0008006" key="5">
    <source>
        <dbReference type="Google" id="ProtNLM"/>
    </source>
</evidence>
<keyword evidence="2" id="KW-0732">Signal</keyword>
<protein>
    <recommendedName>
        <fullName evidence="5">Lipoprotein</fullName>
    </recommendedName>
</protein>
<feature type="signal peptide" evidence="2">
    <location>
        <begin position="1"/>
        <end position="22"/>
    </location>
</feature>
<evidence type="ECO:0000313" key="3">
    <source>
        <dbReference type="EMBL" id="UWZ78805.1"/>
    </source>
</evidence>
<reference evidence="3" key="1">
    <citation type="journal article" date="2022" name="Environ. Microbiol.">
        <title>Geoalkalibacter halelectricus SAP #1 sp. nov. possessing extracellular electron transfer and mineral#reducing capabilities from a haloalkaline environment.</title>
        <authorList>
            <person name="Yadav S."/>
            <person name="Singh R."/>
            <person name="Sundharam S.S."/>
            <person name="Chaudhary S."/>
            <person name="Krishnamurthi S."/>
            <person name="Patil S.A."/>
        </authorList>
    </citation>
    <scope>NUCLEOTIDE SEQUENCE</scope>
    <source>
        <strain evidence="3">SAP-1</strain>
    </source>
</reference>
<sequence>MKNWIRFIISIIAITLSLTLVACQEKGPAQEAGEAIDEAVEDTKEAIEDAVNPKGPAEKAGEKIDDAVEETKEKTREITN</sequence>
<feature type="region of interest" description="Disordered" evidence="1">
    <location>
        <begin position="49"/>
        <end position="80"/>
    </location>
</feature>